<reference evidence="2" key="1">
    <citation type="submission" date="2020-12" db="EMBL/GenBank/DDBJ databases">
        <title>Clostridium thailandense sp. nov., a novel acetogenic bacterium isolated from peat land soil in Thailand.</title>
        <authorList>
            <person name="Chaikitkaew S."/>
            <person name="Birkeland N.K."/>
        </authorList>
    </citation>
    <scope>NUCLEOTIDE SEQUENCE</scope>
    <source>
        <strain evidence="2">DSM 17425</strain>
    </source>
</reference>
<accession>A0A934HUB2</accession>
<sequence>MKESNIGEIELIISKSLRIGVLLSSSVILTGLLMFLISGHSGYPENFYPTTPSAVVSGCLSFKPYAIILLGLMILIAIPVFRVGVSIIVFLKEKDYLYVKITTVVFIILIISFLMGKVG</sequence>
<dbReference type="AlphaFoldDB" id="A0A934HUB2"/>
<comment type="caution">
    <text evidence="2">The sequence shown here is derived from an EMBL/GenBank/DDBJ whole genome shotgun (WGS) entry which is preliminary data.</text>
</comment>
<evidence type="ECO:0000256" key="1">
    <source>
        <dbReference type="SAM" id="Phobius"/>
    </source>
</evidence>
<protein>
    <submittedName>
        <fullName evidence="2">DUF1634 domain-containing protein</fullName>
    </submittedName>
</protein>
<organism evidence="2 3">
    <name type="scientific">Clostridium aciditolerans</name>
    <dbReference type="NCBI Taxonomy" id="339861"/>
    <lineage>
        <taxon>Bacteria</taxon>
        <taxon>Bacillati</taxon>
        <taxon>Bacillota</taxon>
        <taxon>Clostridia</taxon>
        <taxon>Eubacteriales</taxon>
        <taxon>Clostridiaceae</taxon>
        <taxon>Clostridium</taxon>
    </lineage>
</organism>
<dbReference type="RefSeq" id="WP_211140999.1">
    <property type="nucleotide sequence ID" value="NZ_JAEEGB010000003.1"/>
</dbReference>
<evidence type="ECO:0000313" key="3">
    <source>
        <dbReference type="Proteomes" id="UP000622687"/>
    </source>
</evidence>
<feature type="transmembrane region" description="Helical" evidence="1">
    <location>
        <begin position="21"/>
        <end position="43"/>
    </location>
</feature>
<keyword evidence="1" id="KW-0472">Membrane</keyword>
<name>A0A934HUB2_9CLOT</name>
<dbReference type="Pfam" id="PF07843">
    <property type="entry name" value="DUF1634"/>
    <property type="match status" value="1"/>
</dbReference>
<gene>
    <name evidence="2" type="ORF">I6U51_02390</name>
</gene>
<keyword evidence="1" id="KW-1133">Transmembrane helix</keyword>
<proteinExistence type="predicted"/>
<feature type="transmembrane region" description="Helical" evidence="1">
    <location>
        <begin position="97"/>
        <end position="116"/>
    </location>
</feature>
<keyword evidence="3" id="KW-1185">Reference proteome</keyword>
<dbReference type="Proteomes" id="UP000622687">
    <property type="component" value="Unassembled WGS sequence"/>
</dbReference>
<dbReference type="InterPro" id="IPR012861">
    <property type="entry name" value="DUF1634"/>
</dbReference>
<keyword evidence="1" id="KW-0812">Transmembrane</keyword>
<evidence type="ECO:0000313" key="2">
    <source>
        <dbReference type="EMBL" id="MBI6871554.1"/>
    </source>
</evidence>
<dbReference type="EMBL" id="JAEEGB010000003">
    <property type="protein sequence ID" value="MBI6871554.1"/>
    <property type="molecule type" value="Genomic_DNA"/>
</dbReference>
<feature type="transmembrane region" description="Helical" evidence="1">
    <location>
        <begin position="65"/>
        <end position="90"/>
    </location>
</feature>